<gene>
    <name evidence="1" type="ORF">FW778_18120</name>
</gene>
<dbReference type="EMBL" id="VYQF01000007">
    <property type="protein sequence ID" value="KAA9036535.1"/>
    <property type="molecule type" value="Genomic_DNA"/>
</dbReference>
<proteinExistence type="predicted"/>
<dbReference type="AlphaFoldDB" id="A0A5J5ICY7"/>
<dbReference type="Proteomes" id="UP000326903">
    <property type="component" value="Unassembled WGS sequence"/>
</dbReference>
<organism evidence="1 2">
    <name type="scientific">Ginsengibacter hankyongi</name>
    <dbReference type="NCBI Taxonomy" id="2607284"/>
    <lineage>
        <taxon>Bacteria</taxon>
        <taxon>Pseudomonadati</taxon>
        <taxon>Bacteroidota</taxon>
        <taxon>Chitinophagia</taxon>
        <taxon>Chitinophagales</taxon>
        <taxon>Chitinophagaceae</taxon>
        <taxon>Ginsengibacter</taxon>
    </lineage>
</organism>
<dbReference type="RefSeq" id="WP_150416277.1">
    <property type="nucleotide sequence ID" value="NZ_VYQF01000007.1"/>
</dbReference>
<comment type="caution">
    <text evidence="1">The sequence shown here is derived from an EMBL/GenBank/DDBJ whole genome shotgun (WGS) entry which is preliminary data.</text>
</comment>
<protein>
    <submittedName>
        <fullName evidence="1">Uncharacterized protein</fullName>
    </submittedName>
</protein>
<accession>A0A5J5ICY7</accession>
<sequence>MKMEFKQKQIQQLPLDDLTAEQFLALAIEATKQLGWVFGDINGTGFTAYTNNGFFSWNAEIKMKVLNETATIQSHSAGDEVIDVIENKKNIQKFTSSFNSLKNNLKPETLTIYGSLKTRIA</sequence>
<evidence type="ECO:0000313" key="1">
    <source>
        <dbReference type="EMBL" id="KAA9036535.1"/>
    </source>
</evidence>
<reference evidence="1 2" key="1">
    <citation type="submission" date="2019-09" db="EMBL/GenBank/DDBJ databases">
        <title>Draft genome sequence of Ginsengibacter sp. BR5-29.</title>
        <authorList>
            <person name="Im W.-T."/>
        </authorList>
    </citation>
    <scope>NUCLEOTIDE SEQUENCE [LARGE SCALE GENOMIC DNA]</scope>
    <source>
        <strain evidence="1 2">BR5-29</strain>
    </source>
</reference>
<keyword evidence="2" id="KW-1185">Reference proteome</keyword>
<name>A0A5J5ICY7_9BACT</name>
<evidence type="ECO:0000313" key="2">
    <source>
        <dbReference type="Proteomes" id="UP000326903"/>
    </source>
</evidence>